<proteinExistence type="predicted"/>
<evidence type="ECO:0000313" key="1">
    <source>
        <dbReference type="EMBL" id="MEY8001512.1"/>
    </source>
</evidence>
<sequence>MLIGSKIINNNLGYSYWQITDCNDYRNKCNTALLGHIDIDTTRKTYIHVSEEKKKEATILLDNFLD</sequence>
<organism evidence="1 2">
    <name type="scientific">Clostridium moutaii</name>
    <dbReference type="NCBI Taxonomy" id="3240932"/>
    <lineage>
        <taxon>Bacteria</taxon>
        <taxon>Bacillati</taxon>
        <taxon>Bacillota</taxon>
        <taxon>Clostridia</taxon>
        <taxon>Eubacteriales</taxon>
        <taxon>Clostridiaceae</taxon>
        <taxon>Clostridium</taxon>
    </lineage>
</organism>
<reference evidence="1 2" key="1">
    <citation type="submission" date="2024-08" db="EMBL/GenBank/DDBJ databases">
        <title>Clostridium lapicellarii sp. nov., and Clostridium renhuaiense sp. nov., two species isolated from the mud in a fermentation cellar used for producing sauce-flavour Chinese liquors.</title>
        <authorList>
            <person name="Yang F."/>
            <person name="Wang H."/>
            <person name="Chen L.Q."/>
            <person name="Zhou N."/>
            <person name="Lu J.J."/>
            <person name="Pu X.X."/>
            <person name="Wan B."/>
            <person name="Wang L."/>
            <person name="Liu S.J."/>
        </authorList>
    </citation>
    <scope>NUCLEOTIDE SEQUENCE [LARGE SCALE GENOMIC DNA]</scope>
    <source>
        <strain evidence="1 2">MT-5</strain>
    </source>
</reference>
<dbReference type="EMBL" id="JBGEWD010000020">
    <property type="protein sequence ID" value="MEY8001512.1"/>
    <property type="molecule type" value="Genomic_DNA"/>
</dbReference>
<dbReference type="Proteomes" id="UP001564657">
    <property type="component" value="Unassembled WGS sequence"/>
</dbReference>
<protein>
    <recommendedName>
        <fullName evidence="3">Tyr recombinase domain-containing protein</fullName>
    </recommendedName>
</protein>
<gene>
    <name evidence="1" type="ORF">AB8U03_15150</name>
</gene>
<evidence type="ECO:0000313" key="2">
    <source>
        <dbReference type="Proteomes" id="UP001564657"/>
    </source>
</evidence>
<comment type="caution">
    <text evidence="1">The sequence shown here is derived from an EMBL/GenBank/DDBJ whole genome shotgun (WGS) entry which is preliminary data.</text>
</comment>
<evidence type="ECO:0008006" key="3">
    <source>
        <dbReference type="Google" id="ProtNLM"/>
    </source>
</evidence>
<name>A0ABV4BU06_9CLOT</name>
<keyword evidence="2" id="KW-1185">Reference proteome</keyword>
<accession>A0ABV4BU06</accession>
<dbReference type="RefSeq" id="WP_369705407.1">
    <property type="nucleotide sequence ID" value="NZ_JBGEWD010000020.1"/>
</dbReference>